<proteinExistence type="predicted"/>
<accession>A0A520XDV2</accession>
<name>A0A520XDV2_9DELT</name>
<evidence type="ECO:0000313" key="2">
    <source>
        <dbReference type="Proteomes" id="UP000322454"/>
    </source>
</evidence>
<sequence>MKNETKLKTYEELLDIILKLKSELSDCYNVLKTSFNPLSNISLFEKKGIILKEITEKIKESGIFLSKHNDEFSEENDDGAKEIKKIIKAEIYELSKINEAFSSLIRKNINYNQLTISFITDAFKRNSIYDRSGSNNASFSPLKNVLMKSGVRI</sequence>
<dbReference type="EMBL" id="SHMQ01000011">
    <property type="protein sequence ID" value="RZV39326.1"/>
    <property type="molecule type" value="Genomic_DNA"/>
</dbReference>
<dbReference type="Proteomes" id="UP000322454">
    <property type="component" value="Unassembled WGS sequence"/>
</dbReference>
<comment type="caution">
    <text evidence="1">The sequence shown here is derived from an EMBL/GenBank/DDBJ whole genome shotgun (WGS) entry which is preliminary data.</text>
</comment>
<reference evidence="1 2" key="1">
    <citation type="submission" date="2019-01" db="EMBL/GenBank/DDBJ databases">
        <title>Insights into ecological role of a new deltaproteobacterial order Candidatus Sinidesulfobacterales (Sva0485) by metagenomics and metatranscriptomics.</title>
        <authorList>
            <person name="Tan S."/>
            <person name="Liu J."/>
            <person name="Fang Y."/>
            <person name="Hedlund B."/>
            <person name="Lian Z.-H."/>
            <person name="Huang L.-Y."/>
            <person name="Li J.-T."/>
            <person name="Huang L.-N."/>
            <person name="Li W.-J."/>
            <person name="Jiang H.-C."/>
            <person name="Dong H.-L."/>
            <person name="Shu W.-S."/>
        </authorList>
    </citation>
    <scope>NUCLEOTIDE SEQUENCE [LARGE SCALE GENOMIC DNA]</scope>
    <source>
        <strain evidence="1">AP4</strain>
    </source>
</reference>
<gene>
    <name evidence="1" type="ORF">EVJ48_05205</name>
</gene>
<organism evidence="1 2">
    <name type="scientific">Candidatus Acidulodesulfobacterium acidiphilum</name>
    <dbReference type="NCBI Taxonomy" id="2597224"/>
    <lineage>
        <taxon>Bacteria</taxon>
        <taxon>Deltaproteobacteria</taxon>
        <taxon>Candidatus Acidulodesulfobacterales</taxon>
        <taxon>Candidatus Acidulodesulfobacterium</taxon>
    </lineage>
</organism>
<protein>
    <submittedName>
        <fullName evidence="1">Uncharacterized protein</fullName>
    </submittedName>
</protein>
<dbReference type="AlphaFoldDB" id="A0A520XDV2"/>
<evidence type="ECO:0000313" key="1">
    <source>
        <dbReference type="EMBL" id="RZV39326.1"/>
    </source>
</evidence>